<reference evidence="3 4" key="1">
    <citation type="submission" date="2023-03" db="EMBL/GenBank/DDBJ databases">
        <title>High-quality genome of Scylla paramamosain provides insights in environmental adaptation.</title>
        <authorList>
            <person name="Zhang L."/>
        </authorList>
    </citation>
    <scope>NUCLEOTIDE SEQUENCE [LARGE SCALE GENOMIC DNA]</scope>
    <source>
        <strain evidence="3">LZ_2023a</strain>
        <tissue evidence="3">Muscle</tissue>
    </source>
</reference>
<evidence type="ECO:0000313" key="3">
    <source>
        <dbReference type="EMBL" id="KAK8372174.1"/>
    </source>
</evidence>
<keyword evidence="4" id="KW-1185">Reference proteome</keyword>
<comment type="caution">
    <text evidence="3">The sequence shown here is derived from an EMBL/GenBank/DDBJ whole genome shotgun (WGS) entry which is preliminary data.</text>
</comment>
<feature type="region of interest" description="Disordered" evidence="1">
    <location>
        <begin position="18"/>
        <end position="37"/>
    </location>
</feature>
<evidence type="ECO:0000259" key="2">
    <source>
        <dbReference type="Pfam" id="PF13843"/>
    </source>
</evidence>
<dbReference type="Pfam" id="PF13843">
    <property type="entry name" value="DDE_Tnp_1_7"/>
    <property type="match status" value="1"/>
</dbReference>
<sequence>MEVIPPRPIWCTRPRVFTSTPSIHSRPSTSARRPLSISGIEQELEITVSTIIESEDSDVLGSDDAGDRGTSTTTATTDDEVLSPPKPEQPAQQSAQPEPVAGPSTPGPREGDNGVVGECDAPEVRDGGVIGVTLPRLDKHAAILRLSTALMTHHPHHLHHNNINHNREETGTCGTVRKFRKHWPAFPDTQERGTVKKKECGPMLALQWVDKRPVNILTTVHTGDLQDSGKVDHHTQEPVKKPDAVIDYNINMRLVDKSDMMQLTQNTSLSLRLLERQIISQLFEKFGTILPRIGAVRDVNDRMAAAEYMAAHKLVLNPLRPSGRAGFNKCQVCMYTSRRDKKRTETKYRCAACNVALCPVNCFAEFHSLENY</sequence>
<feature type="region of interest" description="Disordered" evidence="1">
    <location>
        <begin position="55"/>
        <end position="123"/>
    </location>
</feature>
<dbReference type="PANTHER" id="PTHR46599:SF3">
    <property type="entry name" value="PIGGYBAC TRANSPOSABLE ELEMENT-DERIVED PROTEIN 4"/>
    <property type="match status" value="1"/>
</dbReference>
<accession>A0AAW0SB31</accession>
<gene>
    <name evidence="3" type="ORF">O3P69_016192</name>
</gene>
<dbReference type="Proteomes" id="UP001487740">
    <property type="component" value="Unassembled WGS sequence"/>
</dbReference>
<dbReference type="PANTHER" id="PTHR46599">
    <property type="entry name" value="PIGGYBAC TRANSPOSABLE ELEMENT-DERIVED PROTEIN 4"/>
    <property type="match status" value="1"/>
</dbReference>
<dbReference type="EMBL" id="JARAKH010003632">
    <property type="protein sequence ID" value="KAK8372174.1"/>
    <property type="molecule type" value="Genomic_DNA"/>
</dbReference>
<evidence type="ECO:0000313" key="4">
    <source>
        <dbReference type="Proteomes" id="UP001487740"/>
    </source>
</evidence>
<evidence type="ECO:0000256" key="1">
    <source>
        <dbReference type="SAM" id="MobiDB-lite"/>
    </source>
</evidence>
<protein>
    <recommendedName>
        <fullName evidence="2">PiggyBac transposable element-derived protein domain-containing protein</fullName>
    </recommendedName>
</protein>
<feature type="domain" description="PiggyBac transposable element-derived protein" evidence="2">
    <location>
        <begin position="167"/>
        <end position="270"/>
    </location>
</feature>
<proteinExistence type="predicted"/>
<feature type="compositionally biased region" description="Polar residues" evidence="1">
    <location>
        <begin position="18"/>
        <end position="31"/>
    </location>
</feature>
<dbReference type="AlphaFoldDB" id="A0AAW0SB31"/>
<name>A0AAW0SB31_SCYPA</name>
<feature type="compositionally biased region" description="Low complexity" evidence="1">
    <location>
        <begin position="89"/>
        <end position="99"/>
    </location>
</feature>
<organism evidence="3 4">
    <name type="scientific">Scylla paramamosain</name>
    <name type="common">Mud crab</name>
    <dbReference type="NCBI Taxonomy" id="85552"/>
    <lineage>
        <taxon>Eukaryota</taxon>
        <taxon>Metazoa</taxon>
        <taxon>Ecdysozoa</taxon>
        <taxon>Arthropoda</taxon>
        <taxon>Crustacea</taxon>
        <taxon>Multicrustacea</taxon>
        <taxon>Malacostraca</taxon>
        <taxon>Eumalacostraca</taxon>
        <taxon>Eucarida</taxon>
        <taxon>Decapoda</taxon>
        <taxon>Pleocyemata</taxon>
        <taxon>Brachyura</taxon>
        <taxon>Eubrachyura</taxon>
        <taxon>Portunoidea</taxon>
        <taxon>Portunidae</taxon>
        <taxon>Portuninae</taxon>
        <taxon>Scylla</taxon>
    </lineage>
</organism>
<dbReference type="InterPro" id="IPR029526">
    <property type="entry name" value="PGBD"/>
</dbReference>